<keyword evidence="2" id="KW-0479">Metal-binding</keyword>
<dbReference type="STRING" id="553385.GCA_000591415_03407"/>
<gene>
    <name evidence="7" type="ORF">FQP86_11640</name>
</gene>
<dbReference type="EMBL" id="VNFH01000007">
    <property type="protein sequence ID" value="TVU69742.1"/>
    <property type="molecule type" value="Genomic_DNA"/>
</dbReference>
<reference evidence="7 8" key="1">
    <citation type="submission" date="2019-07" db="EMBL/GenBank/DDBJ databases">
        <title>Diversity of Bacteria from Kongsfjorden, Arctic.</title>
        <authorList>
            <person name="Yu Y."/>
        </authorList>
    </citation>
    <scope>NUCLEOTIDE SEQUENCE [LARGE SCALE GENOMIC DNA]</scope>
    <source>
        <strain evidence="7 8">SM1923</strain>
    </source>
</reference>
<dbReference type="Gene3D" id="3.30.70.20">
    <property type="match status" value="2"/>
</dbReference>
<dbReference type="PANTHER" id="PTHR43687:SF4">
    <property type="entry name" value="BLR5484 PROTEIN"/>
    <property type="match status" value="1"/>
</dbReference>
<comment type="caution">
    <text evidence="7">The sequence shown here is derived from an EMBL/GenBank/DDBJ whole genome shotgun (WGS) entry which is preliminary data.</text>
</comment>
<keyword evidence="1" id="KW-0004">4Fe-4S</keyword>
<feature type="domain" description="4Fe-4S ferredoxin-type" evidence="6">
    <location>
        <begin position="568"/>
        <end position="597"/>
    </location>
</feature>
<keyword evidence="8" id="KW-1185">Reference proteome</keyword>
<dbReference type="InterPro" id="IPR017896">
    <property type="entry name" value="4Fe4S_Fe-S-bd"/>
</dbReference>
<dbReference type="Proteomes" id="UP000319941">
    <property type="component" value="Unassembled WGS sequence"/>
</dbReference>
<dbReference type="Pfam" id="PF12838">
    <property type="entry name" value="Fer4_7"/>
    <property type="match status" value="1"/>
</dbReference>
<dbReference type="Pfam" id="PF13187">
    <property type="entry name" value="Fer4_9"/>
    <property type="match status" value="1"/>
</dbReference>
<evidence type="ECO:0000256" key="1">
    <source>
        <dbReference type="ARBA" id="ARBA00022485"/>
    </source>
</evidence>
<dbReference type="InterPro" id="IPR050572">
    <property type="entry name" value="Fe-S_Ferredoxin"/>
</dbReference>
<evidence type="ECO:0000313" key="7">
    <source>
        <dbReference type="EMBL" id="TVU69742.1"/>
    </source>
</evidence>
<protein>
    <submittedName>
        <fullName evidence="7">4Fe-4S dicluster domain-containing protein</fullName>
    </submittedName>
</protein>
<dbReference type="AlphaFoldDB" id="A0A558HKS8"/>
<name>A0A558HKS8_9GAMM</name>
<dbReference type="PANTHER" id="PTHR43687">
    <property type="entry name" value="ADENYLYLSULFATE REDUCTASE, BETA SUBUNIT"/>
    <property type="match status" value="1"/>
</dbReference>
<dbReference type="InterPro" id="IPR017900">
    <property type="entry name" value="4Fe4S_Fe_S_CS"/>
</dbReference>
<evidence type="ECO:0000256" key="2">
    <source>
        <dbReference type="ARBA" id="ARBA00022723"/>
    </source>
</evidence>
<organism evidence="7 8">
    <name type="scientific">Cobetia crustatorum</name>
    <dbReference type="NCBI Taxonomy" id="553385"/>
    <lineage>
        <taxon>Bacteria</taxon>
        <taxon>Pseudomonadati</taxon>
        <taxon>Pseudomonadota</taxon>
        <taxon>Gammaproteobacteria</taxon>
        <taxon>Oceanospirillales</taxon>
        <taxon>Halomonadaceae</taxon>
        <taxon>Cobetia</taxon>
    </lineage>
</organism>
<dbReference type="GO" id="GO:0046872">
    <property type="term" value="F:metal ion binding"/>
    <property type="evidence" value="ECO:0007669"/>
    <property type="project" value="UniProtKB-KW"/>
</dbReference>
<sequence length="678" mass="72075">MSKMTASSSHPQPRDPAAHGTPLAVHASTGLSIEDTQRLLNQQARQRAMSSTTGAATTSSHATSLPLLASDAGSAPIRYRSQGRTLLVGTEARVRALASLFSQLPTTLQLPLVLLISDQDNSALVSLDEQHFTTSEALPSHSATRDLLSLKGYLGQFTLTSDGVNLASALLPAISVMQPDGQSSLQHVAHFDLIADLAAQPLNQAELAPPGYLRATEAVLSELDRLASDAQLDAITLPALTEWAAQFSGLVGSFDKPNYVSVNLDVCAHASAGSIGCTRCLSSCSADAIFSVVGRRNAHIEIDPFLCHGAASCVSACPTGALSFTQPPVEQRMEQIQRLLERYQDAGGIYPLLRYRLDTDEAGSATVSVADQERCLDITLDEITATGHDEWLAALALGASQILVELPSTLPAGQRQQLEQERRLTLALLDSMQLATDHHDTSRLVFISSSVEGESAEDSASALPLIAPLCVALAPGADSEEEHQLGLPIARDWLLGRPDERPGKRERLNRVLDHLAGLTAADLAEESVAVPEGAPFGSLAIDTDGCTLCQACVAVCPTTALSANRTSPALSFTQGDCVQCGLCEQSCPEQVITLTPGFAPQPDVRREPQLLKQDVPFPCISCGTPFGSTATITAMQTKLASHAYFQGDGALRLKMCSDCRVKDIWHEMARNPDAQLKV</sequence>
<keyword evidence="3" id="KW-0408">Iron</keyword>
<feature type="domain" description="4Fe-4S ferredoxin-type" evidence="6">
    <location>
        <begin position="298"/>
        <end position="327"/>
    </location>
</feature>
<proteinExistence type="predicted"/>
<dbReference type="PROSITE" id="PS51379">
    <property type="entry name" value="4FE4S_FER_2"/>
    <property type="match status" value="3"/>
</dbReference>
<accession>A0A558HKS8</accession>
<evidence type="ECO:0000313" key="8">
    <source>
        <dbReference type="Proteomes" id="UP000319941"/>
    </source>
</evidence>
<keyword evidence="4" id="KW-0411">Iron-sulfur</keyword>
<dbReference type="PROSITE" id="PS00198">
    <property type="entry name" value="4FE4S_FER_1"/>
    <property type="match status" value="2"/>
</dbReference>
<evidence type="ECO:0000256" key="4">
    <source>
        <dbReference type="ARBA" id="ARBA00023014"/>
    </source>
</evidence>
<evidence type="ECO:0000259" key="6">
    <source>
        <dbReference type="PROSITE" id="PS51379"/>
    </source>
</evidence>
<dbReference type="OrthoDB" id="9808559at2"/>
<evidence type="ECO:0000256" key="5">
    <source>
        <dbReference type="SAM" id="MobiDB-lite"/>
    </source>
</evidence>
<feature type="domain" description="4Fe-4S ferredoxin-type" evidence="6">
    <location>
        <begin position="537"/>
        <end position="566"/>
    </location>
</feature>
<feature type="region of interest" description="Disordered" evidence="5">
    <location>
        <begin position="41"/>
        <end position="62"/>
    </location>
</feature>
<dbReference type="SUPFAM" id="SSF54862">
    <property type="entry name" value="4Fe-4S ferredoxins"/>
    <property type="match status" value="1"/>
</dbReference>
<dbReference type="GO" id="GO:0051539">
    <property type="term" value="F:4 iron, 4 sulfur cluster binding"/>
    <property type="evidence" value="ECO:0007669"/>
    <property type="project" value="UniProtKB-KW"/>
</dbReference>
<evidence type="ECO:0000256" key="3">
    <source>
        <dbReference type="ARBA" id="ARBA00023004"/>
    </source>
</evidence>
<feature type="compositionally biased region" description="Polar residues" evidence="5">
    <location>
        <begin position="1"/>
        <end position="11"/>
    </location>
</feature>
<feature type="region of interest" description="Disordered" evidence="5">
    <location>
        <begin position="1"/>
        <end position="22"/>
    </location>
</feature>